<keyword evidence="2" id="KW-1133">Transmembrane helix</keyword>
<keyword evidence="4" id="KW-1185">Reference proteome</keyword>
<reference evidence="4" key="1">
    <citation type="submission" date="2016-10" db="EMBL/GenBank/DDBJ databases">
        <authorList>
            <person name="Varghese N."/>
            <person name="Submissions S."/>
        </authorList>
    </citation>
    <scope>NUCLEOTIDE SEQUENCE [LARGE SCALE GENOMIC DNA]</scope>
    <source>
        <strain evidence="4">DSM 44232</strain>
    </source>
</reference>
<keyword evidence="2" id="KW-0812">Transmembrane</keyword>
<proteinExistence type="predicted"/>
<dbReference type="Proteomes" id="UP000198583">
    <property type="component" value="Unassembled WGS sequence"/>
</dbReference>
<gene>
    <name evidence="3" type="ORF">SAMN04488564_110360</name>
</gene>
<evidence type="ECO:0000256" key="2">
    <source>
        <dbReference type="SAM" id="Phobius"/>
    </source>
</evidence>
<dbReference type="EMBL" id="FOYL01000010">
    <property type="protein sequence ID" value="SFR27169.1"/>
    <property type="molecule type" value="Genomic_DNA"/>
</dbReference>
<feature type="compositionally biased region" description="Low complexity" evidence="1">
    <location>
        <begin position="117"/>
        <end position="126"/>
    </location>
</feature>
<accession>A0A1I6FAZ2</accession>
<protein>
    <submittedName>
        <fullName evidence="3">Uncharacterized protein</fullName>
    </submittedName>
</protein>
<feature type="transmembrane region" description="Helical" evidence="2">
    <location>
        <begin position="31"/>
        <end position="52"/>
    </location>
</feature>
<evidence type="ECO:0000313" key="4">
    <source>
        <dbReference type="Proteomes" id="UP000198583"/>
    </source>
</evidence>
<feature type="compositionally biased region" description="Polar residues" evidence="1">
    <location>
        <begin position="239"/>
        <end position="248"/>
    </location>
</feature>
<evidence type="ECO:0000256" key="1">
    <source>
        <dbReference type="SAM" id="MobiDB-lite"/>
    </source>
</evidence>
<organism evidence="3 4">
    <name type="scientific">Lentzea waywayandensis</name>
    <dbReference type="NCBI Taxonomy" id="84724"/>
    <lineage>
        <taxon>Bacteria</taxon>
        <taxon>Bacillati</taxon>
        <taxon>Actinomycetota</taxon>
        <taxon>Actinomycetes</taxon>
        <taxon>Pseudonocardiales</taxon>
        <taxon>Pseudonocardiaceae</taxon>
        <taxon>Lentzea</taxon>
    </lineage>
</organism>
<feature type="region of interest" description="Disordered" evidence="1">
    <location>
        <begin position="117"/>
        <end position="248"/>
    </location>
</feature>
<sequence length="248" mass="25524">MWTINQMEQFSPFGGVLEMSHREEPRSGRGCFGAVVVVPFLALGGMFALIALTGSPVEAPLAAPPPARPSAPQWWTEPFETGVSLATVTETVVAEGAAREVRAARMATQTRVVGTTVTETVRVSGSKPAAAGRNEPGEPEEEEPASPPSSDSASPPVVTTSVQSTVSSVEPPPVEAPVSTVPPVDPPAEVPPSTPRAEDPVPPVTSPVTTPVAPPCDRTEPPSEESGEEPVVFPAEDLATSSAPLAGV</sequence>
<dbReference type="AlphaFoldDB" id="A0A1I6FAZ2"/>
<evidence type="ECO:0000313" key="3">
    <source>
        <dbReference type="EMBL" id="SFR27169.1"/>
    </source>
</evidence>
<dbReference type="STRING" id="84724.SAMN04488564_110360"/>
<feature type="compositionally biased region" description="Pro residues" evidence="1">
    <location>
        <begin position="183"/>
        <end position="205"/>
    </location>
</feature>
<name>A0A1I6FAZ2_9PSEU</name>
<keyword evidence="2" id="KW-0472">Membrane</keyword>
<feature type="compositionally biased region" description="Low complexity" evidence="1">
    <location>
        <begin position="148"/>
        <end position="169"/>
    </location>
</feature>